<keyword evidence="3 9" id="KW-0436">Ligase</keyword>
<dbReference type="InParanoid" id="A0A6P6XYR8"/>
<dbReference type="Gene3D" id="3.40.50.880">
    <property type="match status" value="1"/>
</dbReference>
<dbReference type="InterPro" id="IPR027417">
    <property type="entry name" value="P-loop_NTPase"/>
</dbReference>
<keyword evidence="5 9" id="KW-0067">ATP-binding</keyword>
<dbReference type="InterPro" id="IPR033828">
    <property type="entry name" value="GATase1_CTP_Synthase"/>
</dbReference>
<evidence type="ECO:0000256" key="6">
    <source>
        <dbReference type="ARBA" id="ARBA00022962"/>
    </source>
</evidence>
<evidence type="ECO:0000256" key="9">
    <source>
        <dbReference type="RuleBase" id="RU810713"/>
    </source>
</evidence>
<evidence type="ECO:0000256" key="8">
    <source>
        <dbReference type="ARBA" id="ARBA00047781"/>
    </source>
</evidence>
<dbReference type="SUPFAM" id="SSF52540">
    <property type="entry name" value="P-loop containing nucleoside triphosphate hydrolases"/>
    <property type="match status" value="1"/>
</dbReference>
<dbReference type="GO" id="GO:0042802">
    <property type="term" value="F:identical protein binding"/>
    <property type="evidence" value="ECO:0007669"/>
    <property type="project" value="TreeGrafter"/>
</dbReference>
<evidence type="ECO:0000259" key="10">
    <source>
        <dbReference type="Pfam" id="PF00117"/>
    </source>
</evidence>
<protein>
    <recommendedName>
        <fullName evidence="9">CTP synthase</fullName>
        <ecNumber evidence="9">6.3.4.2</ecNumber>
    </recommendedName>
    <alternativeName>
        <fullName evidence="9">UTP--ammonia ligase</fullName>
    </alternativeName>
</protein>
<dbReference type="PANTHER" id="PTHR11550:SF0">
    <property type="entry name" value="CTP SYNTHASE-RELATED"/>
    <property type="match status" value="1"/>
</dbReference>
<reference evidence="13" key="1">
    <citation type="submission" date="2025-08" db="UniProtKB">
        <authorList>
            <consortium name="RefSeq"/>
        </authorList>
    </citation>
    <scope>IDENTIFICATION</scope>
    <source>
        <strain evidence="13">Airmid</strain>
    </source>
</reference>
<feature type="domain" description="CTP synthase N-terminal" evidence="11">
    <location>
        <begin position="12"/>
        <end position="247"/>
    </location>
</feature>
<comment type="catalytic activity">
    <reaction evidence="8 9">
        <text>UTP + L-glutamine + ATP + H2O = CTP + L-glutamate + ADP + phosphate + 2 H(+)</text>
        <dbReference type="Rhea" id="RHEA:26426"/>
        <dbReference type="ChEBI" id="CHEBI:15377"/>
        <dbReference type="ChEBI" id="CHEBI:15378"/>
        <dbReference type="ChEBI" id="CHEBI:29985"/>
        <dbReference type="ChEBI" id="CHEBI:30616"/>
        <dbReference type="ChEBI" id="CHEBI:37563"/>
        <dbReference type="ChEBI" id="CHEBI:43474"/>
        <dbReference type="ChEBI" id="CHEBI:46398"/>
        <dbReference type="ChEBI" id="CHEBI:58359"/>
        <dbReference type="ChEBI" id="CHEBI:456216"/>
        <dbReference type="EC" id="6.3.4.2"/>
    </reaction>
</comment>
<dbReference type="UniPathway" id="UPA00159">
    <property type="reaction ID" value="UER00277"/>
</dbReference>
<name>A0A6P6XYR8_DERPT</name>
<evidence type="ECO:0000313" key="12">
    <source>
        <dbReference type="Proteomes" id="UP000515146"/>
    </source>
</evidence>
<evidence type="ECO:0000256" key="1">
    <source>
        <dbReference type="ARBA" id="ARBA00005171"/>
    </source>
</evidence>
<dbReference type="Gene3D" id="3.40.50.300">
    <property type="entry name" value="P-loop containing nucleotide triphosphate hydrolases"/>
    <property type="match status" value="1"/>
</dbReference>
<keyword evidence="6 9" id="KW-0315">Glutamine amidotransferase</keyword>
<evidence type="ECO:0000256" key="2">
    <source>
        <dbReference type="ARBA" id="ARBA00007533"/>
    </source>
</evidence>
<comment type="pathway">
    <text evidence="1 9">Pyrimidine metabolism; CTP biosynthesis via de novo pathway; CTP from UDP: step 2/2.</text>
</comment>
<dbReference type="InterPro" id="IPR017456">
    <property type="entry name" value="CTP_synthase_N"/>
</dbReference>
<evidence type="ECO:0000256" key="5">
    <source>
        <dbReference type="ARBA" id="ARBA00022840"/>
    </source>
</evidence>
<dbReference type="PROSITE" id="PS51273">
    <property type="entry name" value="GATASE_TYPE_1"/>
    <property type="match status" value="1"/>
</dbReference>
<dbReference type="SUPFAM" id="SSF52317">
    <property type="entry name" value="Class I glutamine amidotransferase-like"/>
    <property type="match status" value="1"/>
</dbReference>
<comment type="function">
    <text evidence="9">Catalyzes the ATP-dependent amination of UTP to CTP with either L-glutamine or ammonia as the source of nitrogen.</text>
</comment>
<comment type="similarity">
    <text evidence="2 9">Belongs to the CTP synthase family.</text>
</comment>
<evidence type="ECO:0000259" key="11">
    <source>
        <dbReference type="Pfam" id="PF06418"/>
    </source>
</evidence>
<evidence type="ECO:0000256" key="3">
    <source>
        <dbReference type="ARBA" id="ARBA00022598"/>
    </source>
</evidence>
<dbReference type="InterPro" id="IPR004468">
    <property type="entry name" value="CTP_synthase"/>
</dbReference>
<accession>A0A6P6XYR8</accession>
<organism evidence="12 13">
    <name type="scientific">Dermatophagoides pteronyssinus</name>
    <name type="common">European house dust mite</name>
    <dbReference type="NCBI Taxonomy" id="6956"/>
    <lineage>
        <taxon>Eukaryota</taxon>
        <taxon>Metazoa</taxon>
        <taxon>Ecdysozoa</taxon>
        <taxon>Arthropoda</taxon>
        <taxon>Chelicerata</taxon>
        <taxon>Arachnida</taxon>
        <taxon>Acari</taxon>
        <taxon>Acariformes</taxon>
        <taxon>Sarcoptiformes</taxon>
        <taxon>Astigmata</taxon>
        <taxon>Psoroptidia</taxon>
        <taxon>Analgoidea</taxon>
        <taxon>Pyroglyphidae</taxon>
        <taxon>Dermatophagoidinae</taxon>
        <taxon>Dermatophagoides</taxon>
    </lineage>
</organism>
<dbReference type="GO" id="GO:0005524">
    <property type="term" value="F:ATP binding"/>
    <property type="evidence" value="ECO:0007669"/>
    <property type="project" value="UniProtKB-KW"/>
</dbReference>
<dbReference type="GO" id="GO:0019856">
    <property type="term" value="P:pyrimidine nucleobase biosynthetic process"/>
    <property type="evidence" value="ECO:0007669"/>
    <property type="project" value="TreeGrafter"/>
</dbReference>
<evidence type="ECO:0000256" key="7">
    <source>
        <dbReference type="ARBA" id="ARBA00022975"/>
    </source>
</evidence>
<dbReference type="GO" id="GO:0003883">
    <property type="term" value="F:CTP synthase activity"/>
    <property type="evidence" value="ECO:0007669"/>
    <property type="project" value="UniProtKB-UniRule"/>
</dbReference>
<dbReference type="Pfam" id="PF06418">
    <property type="entry name" value="CTP_synth_N"/>
    <property type="match status" value="1"/>
</dbReference>
<dbReference type="InterPro" id="IPR029062">
    <property type="entry name" value="Class_I_gatase-like"/>
</dbReference>
<dbReference type="GO" id="GO:0044210">
    <property type="term" value="P:'de novo' CTP biosynthetic process"/>
    <property type="evidence" value="ECO:0007669"/>
    <property type="project" value="UniProtKB-UniRule"/>
</dbReference>
<feature type="domain" description="Glutamine amidotransferase" evidence="10">
    <location>
        <begin position="254"/>
        <end position="481"/>
    </location>
</feature>
<keyword evidence="12" id="KW-1185">Reference proteome</keyword>
<dbReference type="KEGG" id="dpte:113792341"/>
<dbReference type="Pfam" id="PF00117">
    <property type="entry name" value="GATase"/>
    <property type="match status" value="1"/>
</dbReference>
<proteinExistence type="inferred from homology"/>
<dbReference type="PANTHER" id="PTHR11550">
    <property type="entry name" value="CTP SYNTHASE"/>
    <property type="match status" value="1"/>
</dbReference>
<dbReference type="RefSeq" id="XP_027198051.1">
    <property type="nucleotide sequence ID" value="XM_027342250.1"/>
</dbReference>
<dbReference type="Proteomes" id="UP000515146">
    <property type="component" value="Unplaced"/>
</dbReference>
<gene>
    <name evidence="13" type="primary">LOC113792341</name>
</gene>
<dbReference type="InterPro" id="IPR017926">
    <property type="entry name" value="GATASE"/>
</dbReference>
<keyword evidence="7 9" id="KW-0665">Pyrimidine biosynthesis</keyword>
<keyword evidence="4 9" id="KW-0547">Nucleotide-binding</keyword>
<dbReference type="AlphaFoldDB" id="A0A6P6XYR8"/>
<dbReference type="EC" id="6.3.4.2" evidence="9"/>
<dbReference type="CDD" id="cd01746">
    <property type="entry name" value="GATase1_CTP_Synthase"/>
    <property type="match status" value="1"/>
</dbReference>
<dbReference type="OrthoDB" id="1739076at2759"/>
<evidence type="ECO:0000256" key="4">
    <source>
        <dbReference type="ARBA" id="ARBA00022741"/>
    </source>
</evidence>
<sequence length="499" mass="55585">MFDHAVLHRVRGSISGLGKGTLVSSLAILLRDIGLKLTAIKVDPYLNFDAGTISPFEHGEVFVLKDGCETDLDLGNYERALNIELSSSNCITTGKIFSTVFNAERKGSYLGKTVQMVPHVTDCIQEMFSQLAESEECYDVCLVEIGGTVGDIESSLYLEAIQQFVHRRGADNVSLCHLVFVPTVSAEQKTKCAQHSFRALRESGLFPSFIFARSTDPLTQQSLSKLSTFSGVSQERIFSCYDVSNLYFYHSSNDTYISVVKAVEHASFRLNIPIKLVNISAELLEKDADPKQAEEVYETLCSCHAVLIPGGFGERGTAGMIKAIWHARTHDIPILGICLGMQLMCIEAAQNVLGYSNANSEEFGATDPDNFIMFLPDSSREIYGGTMRLGEHATSILSETSLAYEIYKRKTVHERHRHRFEFNKLYENLFADAGFVFSGIDVSNQRYEIIERPGHAFFFGTQFHPEYKSSLENPSEVFLAFAAASQRSKQKADAKRQII</sequence>
<evidence type="ECO:0000313" key="13">
    <source>
        <dbReference type="RefSeq" id="XP_027198051.1"/>
    </source>
</evidence>